<dbReference type="EMBL" id="LBUP01000002">
    <property type="protein sequence ID" value="KKQ66890.1"/>
    <property type="molecule type" value="Genomic_DNA"/>
</dbReference>
<dbReference type="AlphaFoldDB" id="A0A0G0JV00"/>
<dbReference type="InterPro" id="IPR043993">
    <property type="entry name" value="T4SS_pilin"/>
</dbReference>
<dbReference type="Proteomes" id="UP000034235">
    <property type="component" value="Unassembled WGS sequence"/>
</dbReference>
<evidence type="ECO:0000313" key="4">
    <source>
        <dbReference type="Proteomes" id="UP000034235"/>
    </source>
</evidence>
<evidence type="ECO:0000313" key="3">
    <source>
        <dbReference type="EMBL" id="KKQ66890.1"/>
    </source>
</evidence>
<sequence length="211" mass="23413">MSKLALKLPGFGENLQIPSNAITPQFQADKFDTLPELISQIINLAFIAAGFVLFVFVFIGAFRYLAAGDNKENVAKARSRITWAIVGFLFLILAFAISQYTKSIFPVQNIENVPITTPQEINNPKNTNKQKITTPEQPQQEETVSDQAPQTNTPPTTTQPPQKGATPSQKECSKYSVKDCQDNKIPGCFITKCKSGYKCISESLPFTEWCK</sequence>
<feature type="compositionally biased region" description="Polar residues" evidence="1">
    <location>
        <begin position="117"/>
        <end position="146"/>
    </location>
</feature>
<evidence type="ECO:0000256" key="2">
    <source>
        <dbReference type="SAM" id="Phobius"/>
    </source>
</evidence>
<evidence type="ECO:0000256" key="1">
    <source>
        <dbReference type="SAM" id="MobiDB-lite"/>
    </source>
</evidence>
<feature type="region of interest" description="Disordered" evidence="1">
    <location>
        <begin position="117"/>
        <end position="170"/>
    </location>
</feature>
<keyword evidence="2" id="KW-0472">Membrane</keyword>
<organism evidence="3 4">
    <name type="scientific">Candidatus Daviesbacteria bacterium GW2011_GWA2_38_24</name>
    <dbReference type="NCBI Taxonomy" id="1618422"/>
    <lineage>
        <taxon>Bacteria</taxon>
        <taxon>Candidatus Daviesiibacteriota</taxon>
    </lineage>
</organism>
<keyword evidence="2" id="KW-0812">Transmembrane</keyword>
<feature type="transmembrane region" description="Helical" evidence="2">
    <location>
        <begin position="81"/>
        <end position="100"/>
    </location>
</feature>
<protein>
    <submittedName>
        <fullName evidence="3">Uncharacterized protein</fullName>
    </submittedName>
</protein>
<proteinExistence type="predicted"/>
<gene>
    <name evidence="3" type="ORF">US86_C0002G0007</name>
</gene>
<name>A0A0G0JV00_9BACT</name>
<reference evidence="3 4" key="1">
    <citation type="journal article" date="2015" name="Nature">
        <title>rRNA introns, odd ribosomes, and small enigmatic genomes across a large radiation of phyla.</title>
        <authorList>
            <person name="Brown C.T."/>
            <person name="Hug L.A."/>
            <person name="Thomas B.C."/>
            <person name="Sharon I."/>
            <person name="Castelle C.J."/>
            <person name="Singh A."/>
            <person name="Wilkins M.J."/>
            <person name="Williams K.H."/>
            <person name="Banfield J.F."/>
        </authorList>
    </citation>
    <scope>NUCLEOTIDE SEQUENCE [LARGE SCALE GENOMIC DNA]</scope>
</reference>
<accession>A0A0G0JV00</accession>
<feature type="transmembrane region" description="Helical" evidence="2">
    <location>
        <begin position="41"/>
        <end position="61"/>
    </location>
</feature>
<dbReference type="Pfam" id="PF18895">
    <property type="entry name" value="T4SS_pilin"/>
    <property type="match status" value="1"/>
</dbReference>
<feature type="compositionally biased region" description="Low complexity" evidence="1">
    <location>
        <begin position="147"/>
        <end position="167"/>
    </location>
</feature>
<keyword evidence="2" id="KW-1133">Transmembrane helix</keyword>
<comment type="caution">
    <text evidence="3">The sequence shown here is derived from an EMBL/GenBank/DDBJ whole genome shotgun (WGS) entry which is preliminary data.</text>
</comment>